<evidence type="ECO:0000256" key="2">
    <source>
        <dbReference type="ARBA" id="ARBA00010942"/>
    </source>
</evidence>
<sequence>MKRWINFVLDNAKLFVILGVLLFIASVFLIRGLNIEAFPDPSPPVIEIVALYPGKSAHDVEKRITIPLEIALSGMPGLKVINSISTYGLSDIKCKFSYEVTYQQARQEVINRISMLSLPDQVTPQIIPNPTGEVMRYMLVGNRNLMDLRTIQDWIVIRYIKTAEGVEDVGSYGGYIKAYTVEVIPDKLARYGLSVSDVVNALSNASATANLFPIDSGSQYYMGRGMGLISSEEDIKDSIVLYKDGHPIRVGDIADVKVGNLPRTGIVGVNNKDDVVMGIVILRRDFPSLPAIRSIRQKIEELNSYILPKDVKVVPFYERGNLIFRVIEKTTEAATVGVFLVFLFVFLFLGSLTGAIAVSVVMILAMLISLAVMSVRGESASFLSISAIDFGILTDIPLILVESYYRNARQLGLSRRAFLGSSEEVGKNLILSILFISVSFLPVLLMEGAEKRIFSPMVKTYIYAISSVVALTFSFLIAVIYLFERKTPKENPIIRLLERRYVAFLYGYRPLGPKSFLLIILLILGLSVFFISRNGMEFIPKMDEGNLYIRVIFNYDSSLSSTYENAKKIRDFLLKIPEIKTVEFQVGRPEDGTDTVGPYNSEYFVDLKPYKEWKNFRNKEELEEYVREGLRQMFPYADIDVSQYMYDNLQEVLTGVKGENAVKIFGDDVYALDKIAKQIKERLEKVEGITDVGIVKEVGQPELVIEPDRKKLLLYGLTVQNLMDTISAALGVKEAGQVIEGDKSFPIVVKFPDSVRSSISELQNIPLVLPDGSVIPLSSVAKVYIREGLYYIYRENYKRYVAVKFSVSSRDLSGTIKKAQQAVKDIKLPEGYYLQWSGQYNSLQEAIHRLLITGSLTFLILLILLYAVNRSVRNALIVLSAVVFSFFGGALSLYITGMPFSLSAFVGFVSILGINMLNASIMLEVYKKAILRGLSREEAIRTTLHDRFGATFMSSVVAAFGLLPSALAQGVGTQVQKPLAVVVVGGMLTSGMLMLLLFPHALRYSHADEE</sequence>
<dbReference type="GO" id="GO:0008324">
    <property type="term" value="F:monoatomic cation transmembrane transporter activity"/>
    <property type="evidence" value="ECO:0007669"/>
    <property type="project" value="InterPro"/>
</dbReference>
<keyword evidence="4" id="KW-1003">Cell membrane</keyword>
<keyword evidence="7 8" id="KW-0472">Membrane</keyword>
<evidence type="ECO:0000256" key="1">
    <source>
        <dbReference type="ARBA" id="ARBA00004651"/>
    </source>
</evidence>
<evidence type="ECO:0000313" key="10">
    <source>
        <dbReference type="Proteomes" id="UP000189810"/>
    </source>
</evidence>
<feature type="transmembrane region" description="Helical" evidence="8">
    <location>
        <begin position="429"/>
        <end position="449"/>
    </location>
</feature>
<protein>
    <submittedName>
        <fullName evidence="9">Cobalt-zinc-cadmium resistance protein CzcA</fullName>
    </submittedName>
</protein>
<feature type="transmembrane region" description="Helical" evidence="8">
    <location>
        <begin position="846"/>
        <end position="868"/>
    </location>
</feature>
<feature type="transmembrane region" description="Helical" evidence="8">
    <location>
        <begin position="382"/>
        <end position="401"/>
    </location>
</feature>
<dbReference type="NCBIfam" id="TIGR00914">
    <property type="entry name" value="2A0601"/>
    <property type="match status" value="1"/>
</dbReference>
<evidence type="ECO:0000256" key="7">
    <source>
        <dbReference type="ARBA" id="ARBA00023136"/>
    </source>
</evidence>
<evidence type="ECO:0000313" key="9">
    <source>
        <dbReference type="EMBL" id="SHK33854.1"/>
    </source>
</evidence>
<feature type="transmembrane region" description="Helical" evidence="8">
    <location>
        <begin position="902"/>
        <end position="926"/>
    </location>
</feature>
<proteinExistence type="inferred from homology"/>
<dbReference type="GO" id="GO:0005886">
    <property type="term" value="C:plasma membrane"/>
    <property type="evidence" value="ECO:0007669"/>
    <property type="project" value="UniProtKB-SubCell"/>
</dbReference>
<dbReference type="InterPro" id="IPR001036">
    <property type="entry name" value="Acrflvin-R"/>
</dbReference>
<feature type="transmembrane region" description="Helical" evidence="8">
    <location>
        <begin position="875"/>
        <end position="896"/>
    </location>
</feature>
<gene>
    <name evidence="9" type="ORF">SAMN05444391_0712</name>
</gene>
<keyword evidence="10" id="KW-1185">Reference proteome</keyword>
<dbReference type="Gene3D" id="1.20.1640.10">
    <property type="entry name" value="Multidrug efflux transporter AcrB transmembrane domain"/>
    <property type="match status" value="2"/>
</dbReference>
<dbReference type="GO" id="GO:0042910">
    <property type="term" value="F:xenobiotic transmembrane transporter activity"/>
    <property type="evidence" value="ECO:0007669"/>
    <property type="project" value="TreeGrafter"/>
</dbReference>
<comment type="subcellular location">
    <subcellularLocation>
        <location evidence="1">Cell membrane</location>
        <topology evidence="1">Multi-pass membrane protein</topology>
    </subcellularLocation>
</comment>
<feature type="transmembrane region" description="Helical" evidence="8">
    <location>
        <begin position="979"/>
        <end position="998"/>
    </location>
</feature>
<evidence type="ECO:0000256" key="4">
    <source>
        <dbReference type="ARBA" id="ARBA00022475"/>
    </source>
</evidence>
<dbReference type="STRING" id="381751.SAMN05444391_0712"/>
<dbReference type="PANTHER" id="PTHR32063">
    <property type="match status" value="1"/>
</dbReference>
<dbReference type="SUPFAM" id="SSF82693">
    <property type="entry name" value="Multidrug efflux transporter AcrB pore domain, PN1, PN2, PC1 and PC2 subdomains"/>
    <property type="match status" value="3"/>
</dbReference>
<dbReference type="EMBL" id="LT670846">
    <property type="protein sequence ID" value="SHK33854.1"/>
    <property type="molecule type" value="Genomic_DNA"/>
</dbReference>
<dbReference type="Gene3D" id="3.30.70.1440">
    <property type="entry name" value="Multidrug efflux transporter AcrB pore domain"/>
    <property type="match status" value="1"/>
</dbReference>
<dbReference type="Gene3D" id="3.30.70.1320">
    <property type="entry name" value="Multidrug efflux transporter AcrB pore domain like"/>
    <property type="match status" value="1"/>
</dbReference>
<keyword evidence="5 8" id="KW-0812">Transmembrane</keyword>
<dbReference type="RefSeq" id="WP_079653859.1">
    <property type="nucleotide sequence ID" value="NZ_LT670846.1"/>
</dbReference>
<dbReference type="PANTHER" id="PTHR32063:SF12">
    <property type="entry name" value="CATION EFFLUX SYSTEM PROTEIN"/>
    <property type="match status" value="1"/>
</dbReference>
<reference evidence="9 10" key="1">
    <citation type="submission" date="2016-11" db="EMBL/GenBank/DDBJ databases">
        <authorList>
            <person name="Jaros S."/>
            <person name="Januszkiewicz K."/>
            <person name="Wedrychowicz H."/>
        </authorList>
    </citation>
    <scope>NUCLEOTIDE SEQUENCE [LARGE SCALE GENOMIC DNA]</scope>
    <source>
        <strain evidence="9 10">DSM 19557</strain>
    </source>
</reference>
<feature type="transmembrane region" description="Helical" evidence="8">
    <location>
        <begin position="947"/>
        <end position="967"/>
    </location>
</feature>
<dbReference type="SUPFAM" id="SSF82866">
    <property type="entry name" value="Multidrug efflux transporter AcrB transmembrane domain"/>
    <property type="match status" value="2"/>
</dbReference>
<keyword evidence="3" id="KW-0813">Transport</keyword>
<evidence type="ECO:0000256" key="8">
    <source>
        <dbReference type="SAM" id="Phobius"/>
    </source>
</evidence>
<feature type="transmembrane region" description="Helical" evidence="8">
    <location>
        <begin position="12"/>
        <end position="30"/>
    </location>
</feature>
<dbReference type="SUPFAM" id="SSF82714">
    <property type="entry name" value="Multidrug efflux transporter AcrB TolC docking domain, DN and DC subdomains"/>
    <property type="match status" value="2"/>
</dbReference>
<comment type="similarity">
    <text evidence="2">Belongs to the resistance-nodulation-cell division (RND) (TC 2.A.6) family.</text>
</comment>
<organism evidence="9 10">
    <name type="scientific">Thermocrinis minervae</name>
    <dbReference type="NCBI Taxonomy" id="381751"/>
    <lineage>
        <taxon>Bacteria</taxon>
        <taxon>Pseudomonadati</taxon>
        <taxon>Aquificota</taxon>
        <taxon>Aquificia</taxon>
        <taxon>Aquificales</taxon>
        <taxon>Aquificaceae</taxon>
        <taxon>Thermocrinis</taxon>
    </lineage>
</organism>
<dbReference type="Gene3D" id="3.30.70.1430">
    <property type="entry name" value="Multidrug efflux transporter AcrB pore domain"/>
    <property type="match status" value="2"/>
</dbReference>
<dbReference type="Pfam" id="PF00873">
    <property type="entry name" value="ACR_tran"/>
    <property type="match status" value="1"/>
</dbReference>
<dbReference type="AlphaFoldDB" id="A0A1M6RN31"/>
<dbReference type="PRINTS" id="PR00702">
    <property type="entry name" value="ACRIFLAVINRP"/>
</dbReference>
<accession>A0A1M6RN31</accession>
<feature type="transmembrane region" description="Helical" evidence="8">
    <location>
        <begin position="461"/>
        <end position="483"/>
    </location>
</feature>
<feature type="transmembrane region" description="Helical" evidence="8">
    <location>
        <begin position="333"/>
        <end position="350"/>
    </location>
</feature>
<evidence type="ECO:0000256" key="3">
    <source>
        <dbReference type="ARBA" id="ARBA00022448"/>
    </source>
</evidence>
<dbReference type="InterPro" id="IPR004763">
    <property type="entry name" value="CusA-like"/>
</dbReference>
<dbReference type="OrthoDB" id="8270at2"/>
<keyword evidence="6 8" id="KW-1133">Transmembrane helix</keyword>
<dbReference type="Gene3D" id="3.30.2090.10">
    <property type="entry name" value="Multidrug efflux transporter AcrB TolC docking domain, DN and DC subdomains"/>
    <property type="match status" value="2"/>
</dbReference>
<dbReference type="Proteomes" id="UP000189810">
    <property type="component" value="Chromosome I"/>
</dbReference>
<feature type="transmembrane region" description="Helical" evidence="8">
    <location>
        <begin position="356"/>
        <end position="375"/>
    </location>
</feature>
<feature type="transmembrane region" description="Helical" evidence="8">
    <location>
        <begin position="515"/>
        <end position="532"/>
    </location>
</feature>
<dbReference type="InterPro" id="IPR027463">
    <property type="entry name" value="AcrB_DN_DC_subdom"/>
</dbReference>
<evidence type="ECO:0000256" key="5">
    <source>
        <dbReference type="ARBA" id="ARBA00022692"/>
    </source>
</evidence>
<evidence type="ECO:0000256" key="6">
    <source>
        <dbReference type="ARBA" id="ARBA00022989"/>
    </source>
</evidence>
<name>A0A1M6RN31_9AQUI</name>